<dbReference type="EMBL" id="JBIACJ010000007">
    <property type="protein sequence ID" value="MFE8697624.1"/>
    <property type="molecule type" value="Genomic_DNA"/>
</dbReference>
<evidence type="ECO:0000313" key="2">
    <source>
        <dbReference type="EMBL" id="MFE8697624.1"/>
    </source>
</evidence>
<keyword evidence="2" id="KW-0808">Transferase</keyword>
<name>A0ABW6K0F1_9BACI</name>
<reference evidence="2 3" key="1">
    <citation type="submission" date="2024-08" db="EMBL/GenBank/DDBJ databases">
        <title>Two novel Cytobacillus novel species.</title>
        <authorList>
            <person name="Liu G."/>
        </authorList>
    </citation>
    <scope>NUCLEOTIDE SEQUENCE [LARGE SCALE GENOMIC DNA]</scope>
    <source>
        <strain evidence="2 3">FJAT-53684</strain>
    </source>
</reference>
<dbReference type="NCBIfam" id="NF005807">
    <property type="entry name" value="PRK07667.1"/>
    <property type="match status" value="1"/>
</dbReference>
<evidence type="ECO:0000313" key="3">
    <source>
        <dbReference type="Proteomes" id="UP001601058"/>
    </source>
</evidence>
<accession>A0ABW6K0F1</accession>
<comment type="caution">
    <text evidence="2">The sequence shown here is derived from an EMBL/GenBank/DDBJ whole genome shotgun (WGS) entry which is preliminary data.</text>
</comment>
<keyword evidence="3" id="KW-1185">Reference proteome</keyword>
<dbReference type="GO" id="GO:0016301">
    <property type="term" value="F:kinase activity"/>
    <property type="evidence" value="ECO:0007669"/>
    <property type="project" value="UniProtKB-KW"/>
</dbReference>
<feature type="domain" description="Phosphoribulokinase/uridine kinase" evidence="1">
    <location>
        <begin position="26"/>
        <end position="205"/>
    </location>
</feature>
<dbReference type="SUPFAM" id="SSF52540">
    <property type="entry name" value="P-loop containing nucleoside triphosphate hydrolases"/>
    <property type="match status" value="1"/>
</dbReference>
<proteinExistence type="predicted"/>
<protein>
    <submittedName>
        <fullName evidence="2">Kinase</fullName>
    </submittedName>
</protein>
<dbReference type="RefSeq" id="WP_389221150.1">
    <property type="nucleotide sequence ID" value="NZ_JBIACJ010000007.1"/>
</dbReference>
<dbReference type="Gene3D" id="3.40.50.300">
    <property type="entry name" value="P-loop containing nucleotide triphosphate hydrolases"/>
    <property type="match status" value="1"/>
</dbReference>
<organism evidence="2 3">
    <name type="scientific">Cytobacillus mangrovibacter</name>
    <dbReference type="NCBI Taxonomy" id="3299024"/>
    <lineage>
        <taxon>Bacteria</taxon>
        <taxon>Bacillati</taxon>
        <taxon>Bacillota</taxon>
        <taxon>Bacilli</taxon>
        <taxon>Bacillales</taxon>
        <taxon>Bacillaceae</taxon>
        <taxon>Cytobacillus</taxon>
    </lineage>
</organism>
<sequence>MAANEITKSILFQYSGRTNKNRPFLVAIDGLSGAGKTTLIKRIESEIRSNEYKVMIIHIDDHIVKRNKRYDTGHEEWYEYYYLQWDVDMLVSHLFKTLHNNSLELVLPYYNHSTDSFTTKQTPILSDAIVLIEGIFLQRKEWQSFYDYIIFLDCPREIRYKRVLERDSYIGDYQARLDKYKRRYWPGEDHYMKEEKPIENADVVIDI</sequence>
<evidence type="ECO:0000259" key="1">
    <source>
        <dbReference type="Pfam" id="PF00485"/>
    </source>
</evidence>
<dbReference type="PANTHER" id="PTHR10285">
    <property type="entry name" value="URIDINE KINASE"/>
    <property type="match status" value="1"/>
</dbReference>
<keyword evidence="2" id="KW-0418">Kinase</keyword>
<dbReference type="InterPro" id="IPR006083">
    <property type="entry name" value="PRK/URK"/>
</dbReference>
<dbReference type="Proteomes" id="UP001601058">
    <property type="component" value="Unassembled WGS sequence"/>
</dbReference>
<gene>
    <name evidence="2" type="ORF">ACFYKT_14880</name>
</gene>
<dbReference type="InterPro" id="IPR027417">
    <property type="entry name" value="P-loop_NTPase"/>
</dbReference>
<dbReference type="Pfam" id="PF00485">
    <property type="entry name" value="PRK"/>
    <property type="match status" value="1"/>
</dbReference>